<gene>
    <name evidence="2" type="ORF">N0F65_003766</name>
</gene>
<dbReference type="CDD" id="cd00590">
    <property type="entry name" value="RRM_SF"/>
    <property type="match status" value="1"/>
</dbReference>
<sequence length="580" mass="64067">MPQASEDVLGALYGWDSIIDDVFELPPTDPEHDEDKALDAYEEVIGTASAPADATDAVLILAAQLLTKHFFKFPHVHMNVVDIMLLLASPERSQAVRIRTIRSLLQLVTPAAEGAISSACRDKIRDFIQKLMETETSGVIVRHMTQLSKAVKENAAQEAKENSAKNQKPDTSAKKKDSADDTTTANGASRGDGNDRDVAEDTTDRSRTSDNDRPNAKSAAHHSCPPAPYVFLGNVPKNASNSEVAEFLSAVDPSLTPSCVQIKQAPRQNSHYAFVSMASVKMAHRAIEYVSRVKLRGSWNLNANYARGPPCETLVFIEMSDTEEVVRSFSFHKCDKYVWDELCDILGRFGPMDVVDVGKIRFHDVEHAKLAIRKHHFTINGMDIVPVYDPEEQLANDATRSRRGSNSSKQSFALKSGRVVGDEDSRYSRRANESEYAAQRETEGVKRSRSPSRHELIAWRSVKMWVANVGSWMTRQLLVSAGALVRVTVLVAFLSMIDFQLIDSLFLVLTTTCSVSENLHASASSETTTVRTTETIQTAALILGEAMTDLRDLRVVAAKENTTERQVESEASLVAALRRD</sequence>
<evidence type="ECO:0008006" key="4">
    <source>
        <dbReference type="Google" id="ProtNLM"/>
    </source>
</evidence>
<dbReference type="Gene3D" id="3.30.70.330">
    <property type="match status" value="1"/>
</dbReference>
<reference evidence="2" key="2">
    <citation type="journal article" date="2023" name="Microbiol Resour">
        <title>Decontamination and Annotation of the Draft Genome Sequence of the Oomycete Lagenidium giganteum ARSEF 373.</title>
        <authorList>
            <person name="Morgan W.R."/>
            <person name="Tartar A."/>
        </authorList>
    </citation>
    <scope>NUCLEOTIDE SEQUENCE</scope>
    <source>
        <strain evidence="2">ARSEF 373</strain>
    </source>
</reference>
<dbReference type="Proteomes" id="UP001146120">
    <property type="component" value="Unassembled WGS sequence"/>
</dbReference>
<dbReference type="InterPro" id="IPR012677">
    <property type="entry name" value="Nucleotide-bd_a/b_plait_sf"/>
</dbReference>
<feature type="region of interest" description="Disordered" evidence="1">
    <location>
        <begin position="151"/>
        <end position="227"/>
    </location>
</feature>
<dbReference type="EMBL" id="DAKRPA010000303">
    <property type="protein sequence ID" value="DAZ93626.1"/>
    <property type="molecule type" value="Genomic_DNA"/>
</dbReference>
<reference evidence="2" key="1">
    <citation type="submission" date="2022-11" db="EMBL/GenBank/DDBJ databases">
        <authorList>
            <person name="Morgan W.R."/>
            <person name="Tartar A."/>
        </authorList>
    </citation>
    <scope>NUCLEOTIDE SEQUENCE</scope>
    <source>
        <strain evidence="2">ARSEF 373</strain>
    </source>
</reference>
<feature type="compositionally biased region" description="Basic and acidic residues" evidence="1">
    <location>
        <begin position="158"/>
        <end position="179"/>
    </location>
</feature>
<name>A0AAV2YI70_9STRA</name>
<protein>
    <recommendedName>
        <fullName evidence="4">RRM domain-containing protein</fullName>
    </recommendedName>
</protein>
<accession>A0AAV2YI70</accession>
<organism evidence="2 3">
    <name type="scientific">Lagenidium giganteum</name>
    <dbReference type="NCBI Taxonomy" id="4803"/>
    <lineage>
        <taxon>Eukaryota</taxon>
        <taxon>Sar</taxon>
        <taxon>Stramenopiles</taxon>
        <taxon>Oomycota</taxon>
        <taxon>Peronosporomycetes</taxon>
        <taxon>Pythiales</taxon>
        <taxon>Pythiaceae</taxon>
    </lineage>
</organism>
<feature type="compositionally biased region" description="Polar residues" evidence="1">
    <location>
        <begin position="404"/>
        <end position="413"/>
    </location>
</feature>
<dbReference type="GO" id="GO:0003676">
    <property type="term" value="F:nucleic acid binding"/>
    <property type="evidence" value="ECO:0007669"/>
    <property type="project" value="InterPro"/>
</dbReference>
<comment type="caution">
    <text evidence="2">The sequence shown here is derived from an EMBL/GenBank/DDBJ whole genome shotgun (WGS) entry which is preliminary data.</text>
</comment>
<proteinExistence type="predicted"/>
<dbReference type="InterPro" id="IPR035979">
    <property type="entry name" value="RBD_domain_sf"/>
</dbReference>
<dbReference type="AlphaFoldDB" id="A0AAV2YI70"/>
<feature type="compositionally biased region" description="Basic and acidic residues" evidence="1">
    <location>
        <begin position="192"/>
        <end position="215"/>
    </location>
</feature>
<evidence type="ECO:0000313" key="2">
    <source>
        <dbReference type="EMBL" id="DAZ93626.1"/>
    </source>
</evidence>
<keyword evidence="3" id="KW-1185">Reference proteome</keyword>
<evidence type="ECO:0000256" key="1">
    <source>
        <dbReference type="SAM" id="MobiDB-lite"/>
    </source>
</evidence>
<dbReference type="SUPFAM" id="SSF54928">
    <property type="entry name" value="RNA-binding domain, RBD"/>
    <property type="match status" value="1"/>
</dbReference>
<feature type="region of interest" description="Disordered" evidence="1">
    <location>
        <begin position="395"/>
        <end position="447"/>
    </location>
</feature>
<evidence type="ECO:0000313" key="3">
    <source>
        <dbReference type="Proteomes" id="UP001146120"/>
    </source>
</evidence>
<feature type="compositionally biased region" description="Basic and acidic residues" evidence="1">
    <location>
        <begin position="420"/>
        <end position="447"/>
    </location>
</feature>